<feature type="signal peptide" evidence="2">
    <location>
        <begin position="1"/>
        <end position="20"/>
    </location>
</feature>
<dbReference type="Gene3D" id="3.20.20.80">
    <property type="entry name" value="Glycosidases"/>
    <property type="match status" value="1"/>
</dbReference>
<dbReference type="InterPro" id="IPR024655">
    <property type="entry name" value="Asl1_glyco_hydro_catalytic"/>
</dbReference>
<feature type="domain" description="Asl1-like glycosyl hydrolase catalytic" evidence="3">
    <location>
        <begin position="126"/>
        <end position="354"/>
    </location>
</feature>
<dbReference type="VEuPathDB" id="FungiDB:DNF11_3232"/>
<dbReference type="OrthoDB" id="5959761at2759"/>
<dbReference type="GO" id="GO:0071966">
    <property type="term" value="P:fungal-type cell wall polysaccharide metabolic process"/>
    <property type="evidence" value="ECO:0007669"/>
    <property type="project" value="TreeGrafter"/>
</dbReference>
<gene>
    <name evidence="4" type="primary">asl1_2</name>
    <name evidence="4" type="ORF">DNF11_3232</name>
</gene>
<dbReference type="PANTHER" id="PTHR34154">
    <property type="entry name" value="ALKALI-SENSITIVE LINKAGE PROTEIN 1"/>
    <property type="match status" value="1"/>
</dbReference>
<dbReference type="Proteomes" id="UP000269793">
    <property type="component" value="Chromosome VI"/>
</dbReference>
<dbReference type="PANTHER" id="PTHR34154:SF3">
    <property type="entry name" value="ALKALI-SENSITIVE LINKAGE PROTEIN 1"/>
    <property type="match status" value="1"/>
</dbReference>
<feature type="region of interest" description="Disordered" evidence="1">
    <location>
        <begin position="63"/>
        <end position="85"/>
    </location>
</feature>
<evidence type="ECO:0000256" key="2">
    <source>
        <dbReference type="SAM" id="SignalP"/>
    </source>
</evidence>
<evidence type="ECO:0000256" key="1">
    <source>
        <dbReference type="SAM" id="MobiDB-lite"/>
    </source>
</evidence>
<feature type="compositionally biased region" description="Low complexity" evidence="1">
    <location>
        <begin position="63"/>
        <end position="72"/>
    </location>
</feature>
<proteinExistence type="predicted"/>
<dbReference type="GO" id="GO:0009277">
    <property type="term" value="C:fungal-type cell wall"/>
    <property type="evidence" value="ECO:0007669"/>
    <property type="project" value="TreeGrafter"/>
</dbReference>
<name>A0A3G2SA30_MALR7</name>
<evidence type="ECO:0000313" key="4">
    <source>
        <dbReference type="EMBL" id="AYO44182.1"/>
    </source>
</evidence>
<dbReference type="SUPFAM" id="SSF51445">
    <property type="entry name" value="(Trans)glycosidases"/>
    <property type="match status" value="1"/>
</dbReference>
<sequence>MKLLFAFALQALLFSAVAQASFIRRRPHDSILHRRNDDEGLLGHIHDDVSSLWNGLAGSHSDSSSSSASDSSSEGRVAHTNSSHDSSLVDWLNGVLGGIWHGDGNHGFYKTNPSSGRLLANKPKLGLAWPNGGSMNITHFMTKKVSWFYSWDATPGFSPVPENITFCPMLWGQNKISHFKKHVLGNINSANNAGKCVLGMNEVNQQNQAKMSEGEACSMMRENIMPLKAHDFYVVSPVTTNAPSGMKWMKNFRKQCSDVWNTVDAVAVHYYGTNTTEFKQYVSEWHDTFNKPVWVTEYACQDFNGGEQCSDSEVYSFHMEMAVWFDKQNFVEAYAPFGVMQNLQGVNKANSLQEGREPNFMYNSISSVP</sequence>
<keyword evidence="2" id="KW-0732">Signal</keyword>
<accession>A0A3G2SA30</accession>
<dbReference type="InterPro" id="IPR053183">
    <property type="entry name" value="ASL1"/>
</dbReference>
<protein>
    <submittedName>
        <fullName evidence="4">Alkali-sensitive linkage protein 1</fullName>
    </submittedName>
</protein>
<evidence type="ECO:0000313" key="5">
    <source>
        <dbReference type="Proteomes" id="UP000269793"/>
    </source>
</evidence>
<dbReference type="EMBL" id="CP033153">
    <property type="protein sequence ID" value="AYO44182.1"/>
    <property type="molecule type" value="Genomic_DNA"/>
</dbReference>
<organism evidence="4 5">
    <name type="scientific">Malassezia restricta (strain ATCC 96810 / NBRC 103918 / CBS 7877)</name>
    <name type="common">Seborrheic dermatitis infection agent</name>
    <dbReference type="NCBI Taxonomy" id="425264"/>
    <lineage>
        <taxon>Eukaryota</taxon>
        <taxon>Fungi</taxon>
        <taxon>Dikarya</taxon>
        <taxon>Basidiomycota</taxon>
        <taxon>Ustilaginomycotina</taxon>
        <taxon>Malasseziomycetes</taxon>
        <taxon>Malasseziales</taxon>
        <taxon>Malasseziaceae</taxon>
        <taxon>Malassezia</taxon>
    </lineage>
</organism>
<dbReference type="Pfam" id="PF11790">
    <property type="entry name" value="Glyco_hydro_cc"/>
    <property type="match status" value="1"/>
</dbReference>
<feature type="chain" id="PRO_5018195944" evidence="2">
    <location>
        <begin position="21"/>
        <end position="369"/>
    </location>
</feature>
<dbReference type="InterPro" id="IPR017853">
    <property type="entry name" value="GH"/>
</dbReference>
<dbReference type="STRING" id="425264.A0A3G2SA30"/>
<reference evidence="4 5" key="1">
    <citation type="submission" date="2018-10" db="EMBL/GenBank/DDBJ databases">
        <title>Complete genome sequence of Malassezia restricta CBS 7877.</title>
        <authorList>
            <person name="Morand S.C."/>
            <person name="Bertignac M."/>
            <person name="Iltis A."/>
            <person name="Kolder I."/>
            <person name="Pirovano W."/>
            <person name="Jourdain R."/>
            <person name="Clavaud C."/>
        </authorList>
    </citation>
    <scope>NUCLEOTIDE SEQUENCE [LARGE SCALE GENOMIC DNA]</scope>
    <source>
        <strain evidence="4 5">CBS 7877</strain>
    </source>
</reference>
<dbReference type="AlphaFoldDB" id="A0A3G2SA30"/>
<evidence type="ECO:0000259" key="3">
    <source>
        <dbReference type="Pfam" id="PF11790"/>
    </source>
</evidence>
<keyword evidence="5" id="KW-1185">Reference proteome</keyword>